<feature type="coiled-coil region" evidence="7">
    <location>
        <begin position="594"/>
        <end position="704"/>
    </location>
</feature>
<comment type="subunit">
    <text evidence="7">Component of the eukaryotic translation initiation factor 3 (eIF-3) complex.</text>
</comment>
<evidence type="ECO:0000313" key="10">
    <source>
        <dbReference type="EMBL" id="SPO39662.1"/>
    </source>
</evidence>
<feature type="domain" description="PCI" evidence="9">
    <location>
        <begin position="331"/>
        <end position="508"/>
    </location>
</feature>
<sequence length="1093" mass="121712">MAPFAKPETVLKRSEELINVGQTTAALSALNEIFTSRRFKQTPLTALEPIMIRFVELCVDLRRGRMAKEGLMQYKNVSQNTNAQSIELVIKHFITLADAKVVEAQSKADAAVGEAEVDDLEESETPESMLLGSVSADQSKDRTDRVLVTPWLKFLWEAYRTALDILRNNARLELPYQQVANQALKFCLQYERKTEFRRLCEVLRQHLQNVARYSHHAHAINLTDQDTLQRHLDTRFAQLNSAVELELWQEAFRSVEDVHNLLTMAKKAPRPAMMANYYEKLARIFMVSDNNLFHAAAWNRYYALARGAAKTEEEHTRMASYVLISALAVPVISSNAPGTGNMNKSKTDFLQGDQETRSRTGRLTSLLGLSRTPTRAGLLKEALNRDILKRARPELRELHNILEVEFHPLSICAKIQPILSQIAQDPEMAKYVQPLHSVVLTRLFQQLSQVYDAVKLTKVLELVSSFQAPYDYTAAEIEKFCLNACKKGHFNIRIDHVAQAITFQDDVFAADVHPSASTSSEADAVRLQATPSQLVRTQLSRLASCLDTTLKTIDPSILENAQRAKQEVFARAVAAAEQEHKAAVARKAILARRKELLEERAARREKDEANAKAERARLAAEAEKLRLAEEAKKREQDRIQKELEAVRIEEAKKMAKSLQEKGGLKLSEEELANLDTNKLVQMQVEQIEKEKKDMGERLRIIHRRIDHLERAYRREEIPLLAADYEKQKAEDLAYHKAARITLLQTSKEKHASDLELKKRLSRVLPDYTELRRVIEDKRKGEFEERRRNAAEQIEREKEKRRQQVRQQREQEAREAAEEERRRAEQEELDRIREEEERVAAEQRRIEQEKEAEREAEKRAEIEQRQAKLNEIAERQRQREAEIEAKLKAKEAERMGAPRASPVAAAPAAGGEAPPANTWRRAAPAGAVAEARSEAQRPPAFAARAGGGGGWREREAARLAAEASGASSPSTATREASPAAAPASPAAPAAAAAAAPAPSSGAYRPGMLRGAGAGGAGGGWRERQAAREAAAASGGASPAGEASPAGRGSPAPVAAPPLAEAKASPTPAAADNDDGFTTVRRSANAYRPPGARRA</sequence>
<evidence type="ECO:0000313" key="11">
    <source>
        <dbReference type="Proteomes" id="UP000323386"/>
    </source>
</evidence>
<evidence type="ECO:0000256" key="2">
    <source>
        <dbReference type="ARBA" id="ARBA00022490"/>
    </source>
</evidence>
<evidence type="ECO:0000256" key="7">
    <source>
        <dbReference type="HAMAP-Rule" id="MF_03000"/>
    </source>
</evidence>
<dbReference type="GO" id="GO:0043614">
    <property type="term" value="C:multi-eIF complex"/>
    <property type="evidence" value="ECO:0007669"/>
    <property type="project" value="TreeGrafter"/>
</dbReference>
<reference evidence="10 11" key="1">
    <citation type="submission" date="2018-03" db="EMBL/GenBank/DDBJ databases">
        <authorList>
            <person name="Guldener U."/>
        </authorList>
    </citation>
    <scope>NUCLEOTIDE SEQUENCE [LARGE SCALE GENOMIC DNA]</scope>
    <source>
        <strain evidence="10 11">DAOM196992</strain>
    </source>
</reference>
<comment type="subcellular location">
    <subcellularLocation>
        <location evidence="1 7">Cytoplasm</location>
    </subcellularLocation>
</comment>
<keyword evidence="3 7" id="KW-0396">Initiation factor</keyword>
<keyword evidence="5 7" id="KW-0648">Protein biosynthesis</keyword>
<dbReference type="OrthoDB" id="18884at2759"/>
<evidence type="ECO:0000256" key="5">
    <source>
        <dbReference type="ARBA" id="ARBA00022917"/>
    </source>
</evidence>
<name>A0A5C3F5L0_9BASI</name>
<feature type="compositionally biased region" description="Low complexity" evidence="8">
    <location>
        <begin position="957"/>
        <end position="1001"/>
    </location>
</feature>
<dbReference type="GO" id="GO:0071541">
    <property type="term" value="C:eukaryotic translation initiation factor 3 complex, eIF3m"/>
    <property type="evidence" value="ECO:0007669"/>
    <property type="project" value="TreeGrafter"/>
</dbReference>
<dbReference type="GO" id="GO:0001732">
    <property type="term" value="P:formation of cytoplasmic translation initiation complex"/>
    <property type="evidence" value="ECO:0007669"/>
    <property type="project" value="UniProtKB-UniRule"/>
</dbReference>
<organism evidence="10 11">
    <name type="scientific">Pseudozyma flocculosa</name>
    <dbReference type="NCBI Taxonomy" id="84751"/>
    <lineage>
        <taxon>Eukaryota</taxon>
        <taxon>Fungi</taxon>
        <taxon>Dikarya</taxon>
        <taxon>Basidiomycota</taxon>
        <taxon>Ustilaginomycotina</taxon>
        <taxon>Ustilaginomycetes</taxon>
        <taxon>Ustilaginales</taxon>
        <taxon>Ustilaginaceae</taxon>
        <taxon>Pseudozyma</taxon>
    </lineage>
</organism>
<keyword evidence="4 7" id="KW-0694">RNA-binding</keyword>
<dbReference type="InterPro" id="IPR054711">
    <property type="entry name" value="eIF3a_PCI_TPR-like"/>
</dbReference>
<feature type="region of interest" description="Disordered" evidence="8">
    <location>
        <begin position="791"/>
        <end position="861"/>
    </location>
</feature>
<feature type="compositionally biased region" description="Gly residues" evidence="8">
    <location>
        <begin position="1008"/>
        <end position="1018"/>
    </location>
</feature>
<dbReference type="FunFam" id="1.25.40.860:FF:000003">
    <property type="entry name" value="Eukaryotic translation initiation factor 3 subunit A"/>
    <property type="match status" value="1"/>
</dbReference>
<dbReference type="GO" id="GO:0002188">
    <property type="term" value="P:translation reinitiation"/>
    <property type="evidence" value="ECO:0007669"/>
    <property type="project" value="TreeGrafter"/>
</dbReference>
<feature type="region of interest" description="Disordered" evidence="8">
    <location>
        <begin position="889"/>
        <end position="1093"/>
    </location>
</feature>
<dbReference type="Pfam" id="PF22591">
    <property type="entry name" value="eIF3a_PCI_TPR-like"/>
    <property type="match status" value="1"/>
</dbReference>
<comment type="similarity">
    <text evidence="7">Belongs to the eIF-3 subunit A family.</text>
</comment>
<dbReference type="GO" id="GO:0003743">
    <property type="term" value="F:translation initiation factor activity"/>
    <property type="evidence" value="ECO:0007669"/>
    <property type="project" value="UniProtKB-UniRule"/>
</dbReference>
<dbReference type="PANTHER" id="PTHR14005">
    <property type="entry name" value="EUKARYOTIC TRANSLATION INITIATION FACTOR 3, THETA SUBUNIT"/>
    <property type="match status" value="1"/>
</dbReference>
<dbReference type="HAMAP" id="MF_03000">
    <property type="entry name" value="eIF3a"/>
    <property type="match status" value="1"/>
</dbReference>
<dbReference type="Gene3D" id="1.25.40.860">
    <property type="match status" value="2"/>
</dbReference>
<dbReference type="Pfam" id="PF01399">
    <property type="entry name" value="PCI"/>
    <property type="match status" value="1"/>
</dbReference>
<dbReference type="PROSITE" id="PS50250">
    <property type="entry name" value="PCI"/>
    <property type="match status" value="1"/>
</dbReference>
<dbReference type="Proteomes" id="UP000323386">
    <property type="component" value="Unassembled WGS sequence"/>
</dbReference>
<dbReference type="Gene3D" id="4.10.860.10">
    <property type="entry name" value="UVR domain"/>
    <property type="match status" value="1"/>
</dbReference>
<dbReference type="GO" id="GO:0016282">
    <property type="term" value="C:eukaryotic 43S preinitiation complex"/>
    <property type="evidence" value="ECO:0007669"/>
    <property type="project" value="UniProtKB-UniRule"/>
</dbReference>
<feature type="compositionally biased region" description="Low complexity" evidence="8">
    <location>
        <begin position="1026"/>
        <end position="1069"/>
    </location>
</feature>
<dbReference type="AlphaFoldDB" id="A0A5C3F5L0"/>
<accession>A0A5C3F5L0</accession>
<comment type="function">
    <text evidence="7">RNA-binding component of the eukaryotic translation initiation factor 3 (eIF-3) complex, which is involved in protein synthesis of a specialized repertoire of mRNAs and, together with other initiation factors, stimulates binding of mRNA and methionyl-tRNAi to the 40S ribosome. The eIF-3 complex specifically targets and initiates translation of a subset of mRNAs involved in cell proliferation.</text>
</comment>
<gene>
    <name evidence="7" type="primary">TIF32</name>
    <name evidence="10" type="ORF">PSFLO_05143</name>
</gene>
<evidence type="ECO:0000259" key="9">
    <source>
        <dbReference type="PROSITE" id="PS50250"/>
    </source>
</evidence>
<dbReference type="PANTHER" id="PTHR14005:SF0">
    <property type="entry name" value="EUKARYOTIC TRANSLATION INITIATION FACTOR 3 SUBUNIT A"/>
    <property type="match status" value="1"/>
</dbReference>
<dbReference type="EMBL" id="OOIP01000015">
    <property type="protein sequence ID" value="SPO39662.1"/>
    <property type="molecule type" value="Genomic_DNA"/>
</dbReference>
<dbReference type="InterPro" id="IPR027512">
    <property type="entry name" value="EIF3A"/>
</dbReference>
<dbReference type="GO" id="GO:0003729">
    <property type="term" value="F:mRNA binding"/>
    <property type="evidence" value="ECO:0007669"/>
    <property type="project" value="TreeGrafter"/>
</dbReference>
<keyword evidence="11" id="KW-1185">Reference proteome</keyword>
<evidence type="ECO:0000256" key="6">
    <source>
        <dbReference type="ARBA" id="ARBA00023054"/>
    </source>
</evidence>
<dbReference type="GO" id="GO:0071540">
    <property type="term" value="C:eukaryotic translation initiation factor 3 complex, eIF3e"/>
    <property type="evidence" value="ECO:0007669"/>
    <property type="project" value="TreeGrafter"/>
</dbReference>
<evidence type="ECO:0000256" key="1">
    <source>
        <dbReference type="ARBA" id="ARBA00004496"/>
    </source>
</evidence>
<evidence type="ECO:0000256" key="3">
    <source>
        <dbReference type="ARBA" id="ARBA00022540"/>
    </source>
</evidence>
<feature type="compositionally biased region" description="Low complexity" evidence="8">
    <location>
        <begin position="896"/>
        <end position="929"/>
    </location>
</feature>
<keyword evidence="6 7" id="KW-0175">Coiled coil</keyword>
<dbReference type="InterPro" id="IPR000717">
    <property type="entry name" value="PCI_dom"/>
</dbReference>
<proteinExistence type="inferred from homology"/>
<keyword evidence="2 7" id="KW-0963">Cytoplasm</keyword>
<dbReference type="FunFam" id="4.10.860.10:FF:000001">
    <property type="entry name" value="Eukaryotic translation initiation factor 3 subunit A"/>
    <property type="match status" value="1"/>
</dbReference>
<dbReference type="GO" id="GO:0033290">
    <property type="term" value="C:eukaryotic 48S preinitiation complex"/>
    <property type="evidence" value="ECO:0007669"/>
    <property type="project" value="UniProtKB-UniRule"/>
</dbReference>
<evidence type="ECO:0000256" key="4">
    <source>
        <dbReference type="ARBA" id="ARBA00022884"/>
    </source>
</evidence>
<protein>
    <recommendedName>
        <fullName evidence="7">Eukaryotic translation initiation factor 3 subunit A</fullName>
        <shortName evidence="7">eIF3a</shortName>
    </recommendedName>
    <alternativeName>
        <fullName evidence="7">Eukaryotic translation initiation factor 3 110 kDa subunit homolog</fullName>
        <shortName evidence="7">eIF3 p110</shortName>
    </alternativeName>
    <alternativeName>
        <fullName evidence="7">Translation initiation factor eIF3, p110 subunit homolog</fullName>
    </alternativeName>
</protein>
<evidence type="ECO:0000256" key="8">
    <source>
        <dbReference type="SAM" id="MobiDB-lite"/>
    </source>
</evidence>